<reference evidence="1" key="1">
    <citation type="journal article" date="2012" name="Proc. Natl. Acad. Sci. U.S.A.">
        <title>Antigenic diversity is generated by distinct evolutionary mechanisms in African trypanosome species.</title>
        <authorList>
            <person name="Jackson A.P."/>
            <person name="Berry A."/>
            <person name="Aslett M."/>
            <person name="Allison H.C."/>
            <person name="Burton P."/>
            <person name="Vavrova-Anderson J."/>
            <person name="Brown R."/>
            <person name="Browne H."/>
            <person name="Corton N."/>
            <person name="Hauser H."/>
            <person name="Gamble J."/>
            <person name="Gilderthorp R."/>
            <person name="Marcello L."/>
            <person name="McQuillan J."/>
            <person name="Otto T.D."/>
            <person name="Quail M.A."/>
            <person name="Sanders M.J."/>
            <person name="van Tonder A."/>
            <person name="Ginger M.L."/>
            <person name="Field M.C."/>
            <person name="Barry J.D."/>
            <person name="Hertz-Fowler C."/>
            <person name="Berriman M."/>
        </authorList>
    </citation>
    <scope>NUCLEOTIDE SEQUENCE</scope>
    <source>
        <strain evidence="1">IL3000</strain>
    </source>
</reference>
<dbReference type="AlphaFoldDB" id="G0ULK3"/>
<organism evidence="1">
    <name type="scientific">Trypanosoma congolense (strain IL3000)</name>
    <dbReference type="NCBI Taxonomy" id="1068625"/>
    <lineage>
        <taxon>Eukaryota</taxon>
        <taxon>Discoba</taxon>
        <taxon>Euglenozoa</taxon>
        <taxon>Kinetoplastea</taxon>
        <taxon>Metakinetoplastina</taxon>
        <taxon>Trypanosomatida</taxon>
        <taxon>Trypanosomatidae</taxon>
        <taxon>Trypanosoma</taxon>
        <taxon>Nannomonas</taxon>
    </lineage>
</organism>
<gene>
    <name evidence="1" type="ORF">TCIL3000_4_3600</name>
</gene>
<dbReference type="EMBL" id="HE575317">
    <property type="protein sequence ID" value="CCC90258.1"/>
    <property type="molecule type" value="Genomic_DNA"/>
</dbReference>
<proteinExistence type="predicted"/>
<evidence type="ECO:0000313" key="1">
    <source>
        <dbReference type="EMBL" id="CCC90258.1"/>
    </source>
</evidence>
<protein>
    <submittedName>
        <fullName evidence="1">Uncharacterized protein</fullName>
    </submittedName>
</protein>
<name>G0ULK3_TRYCI</name>
<accession>G0ULK3</accession>
<sequence>MRGTLREENFFLFPFPSIRVKLCWCCLWIAIRGGGESGEGKGKYSMAGVCGFRYFTRRFNAVMRPKPFKGNFYISKKNQLFFTCLVHAVTTFWYPFPVYSSIVKQLYEFIPDPPIFFPVFALHKR</sequence>